<accession>A0A6A7MZ88</accession>
<dbReference type="Proteomes" id="UP000440498">
    <property type="component" value="Unassembled WGS sequence"/>
</dbReference>
<dbReference type="EMBL" id="WHUG01000002">
    <property type="protein sequence ID" value="MQA38086.1"/>
    <property type="molecule type" value="Genomic_DNA"/>
</dbReference>
<dbReference type="AlphaFoldDB" id="A0A6A7MZ88"/>
<dbReference type="InterPro" id="IPR008318">
    <property type="entry name" value="UCP030820"/>
</dbReference>
<dbReference type="Pfam" id="PF06073">
    <property type="entry name" value="DUF934"/>
    <property type="match status" value="1"/>
</dbReference>
<protein>
    <submittedName>
        <fullName evidence="1">DUF934 domain-containing protein</fullName>
    </submittedName>
</protein>
<comment type="caution">
    <text evidence="1">The sequence shown here is derived from an EMBL/GenBank/DDBJ whole genome shotgun (WGS) entry which is preliminary data.</text>
</comment>
<evidence type="ECO:0000313" key="1">
    <source>
        <dbReference type="EMBL" id="MQA38086.1"/>
    </source>
</evidence>
<dbReference type="PIRSF" id="PIRSF030820">
    <property type="entry name" value="UCP030820"/>
    <property type="match status" value="1"/>
</dbReference>
<reference evidence="1 2" key="1">
    <citation type="submission" date="2019-10" db="EMBL/GenBank/DDBJ databases">
        <title>Two novel species isolated from a subtropical stream in China.</title>
        <authorList>
            <person name="Lu H."/>
        </authorList>
    </citation>
    <scope>NUCLEOTIDE SEQUENCE [LARGE SCALE GENOMIC DNA]</scope>
    <source>
        <strain evidence="1 2">FT29W</strain>
    </source>
</reference>
<sequence>MSDVKNLIIKGREVVEDSWHVLRAPEAADGGVAPEADAIAALPVPAGKVIVPVAVWNAQRESLLARAEAGEIGVWIASDERPEALKDDLSKFAVIAVDFPKFTDGRGYSIAYNLRTRLGWTGELRAIGDVLRDQLFSMQRVGFDAYATRPDRSIHDALKGLSDFSETYQASVDQKVPLFRRHARNVGVKDGDAGYGI</sequence>
<evidence type="ECO:0000313" key="2">
    <source>
        <dbReference type="Proteomes" id="UP000440498"/>
    </source>
</evidence>
<dbReference type="RefSeq" id="WP_152837501.1">
    <property type="nucleotide sequence ID" value="NZ_WHUG01000002.1"/>
</dbReference>
<proteinExistence type="predicted"/>
<gene>
    <name evidence="1" type="ORF">GEV02_07985</name>
</gene>
<name>A0A6A7MZ88_9BURK</name>
<organism evidence="1 2">
    <name type="scientific">Rugamonas aquatica</name>
    <dbReference type="NCBI Taxonomy" id="2743357"/>
    <lineage>
        <taxon>Bacteria</taxon>
        <taxon>Pseudomonadati</taxon>
        <taxon>Pseudomonadota</taxon>
        <taxon>Betaproteobacteria</taxon>
        <taxon>Burkholderiales</taxon>
        <taxon>Oxalobacteraceae</taxon>
        <taxon>Telluria group</taxon>
        <taxon>Rugamonas</taxon>
    </lineage>
</organism>
<keyword evidence="2" id="KW-1185">Reference proteome</keyword>